<feature type="region of interest" description="Disordered" evidence="2">
    <location>
        <begin position="112"/>
        <end position="132"/>
    </location>
</feature>
<protein>
    <recommendedName>
        <fullName evidence="3">J domain-containing protein</fullName>
    </recommendedName>
</protein>
<dbReference type="SUPFAM" id="SSF46565">
    <property type="entry name" value="Chaperone J-domain"/>
    <property type="match status" value="1"/>
</dbReference>
<feature type="region of interest" description="Disordered" evidence="2">
    <location>
        <begin position="249"/>
        <end position="268"/>
    </location>
</feature>
<dbReference type="STRING" id="105696.A0A1Y2LYB4"/>
<dbReference type="Proteomes" id="UP000193240">
    <property type="component" value="Unassembled WGS sequence"/>
</dbReference>
<dbReference type="PANTHER" id="PTHR44145:SF3">
    <property type="entry name" value="DNAJ HOMOLOG SUBFAMILY A MEMBER 3, MITOCHONDRIAL"/>
    <property type="match status" value="1"/>
</dbReference>
<evidence type="ECO:0000313" key="5">
    <source>
        <dbReference type="Proteomes" id="UP000193240"/>
    </source>
</evidence>
<dbReference type="PROSITE" id="PS50076">
    <property type="entry name" value="DNAJ_2"/>
    <property type="match status" value="1"/>
</dbReference>
<proteinExistence type="predicted"/>
<dbReference type="PRINTS" id="PR00625">
    <property type="entry name" value="JDOMAIN"/>
</dbReference>
<feature type="region of interest" description="Disordered" evidence="2">
    <location>
        <begin position="144"/>
        <end position="182"/>
    </location>
</feature>
<name>A0A1Y2LYB4_EPING</name>
<evidence type="ECO:0000259" key="3">
    <source>
        <dbReference type="PROSITE" id="PS50076"/>
    </source>
</evidence>
<dbReference type="EMBL" id="KZ107845">
    <property type="protein sequence ID" value="OSS48914.1"/>
    <property type="molecule type" value="Genomic_DNA"/>
</dbReference>
<evidence type="ECO:0000256" key="1">
    <source>
        <dbReference type="ARBA" id="ARBA00023186"/>
    </source>
</evidence>
<reference evidence="4 5" key="1">
    <citation type="journal article" date="2017" name="Genome Announc.">
        <title>Genome sequence of the saprophytic ascomycete Epicoccum nigrum ICMP 19927 strain isolated from New Zealand.</title>
        <authorList>
            <person name="Fokin M."/>
            <person name="Fleetwood D."/>
            <person name="Weir B.S."/>
            <person name="Villas-Boas S.G."/>
        </authorList>
    </citation>
    <scope>NUCLEOTIDE SEQUENCE [LARGE SCALE GENOMIC DNA]</scope>
    <source>
        <strain evidence="4 5">ICMP 19927</strain>
    </source>
</reference>
<dbReference type="InParanoid" id="A0A1Y2LYB4"/>
<accession>A0A1Y2LYB4</accession>
<keyword evidence="5" id="KW-1185">Reference proteome</keyword>
<evidence type="ECO:0000313" key="4">
    <source>
        <dbReference type="EMBL" id="OSS48914.1"/>
    </source>
</evidence>
<dbReference type="Gene3D" id="1.10.287.110">
    <property type="entry name" value="DnaJ domain"/>
    <property type="match status" value="1"/>
</dbReference>
<gene>
    <name evidence="4" type="ORF">B5807_07074</name>
</gene>
<dbReference type="Pfam" id="PF00226">
    <property type="entry name" value="DnaJ"/>
    <property type="match status" value="1"/>
</dbReference>
<organism evidence="4 5">
    <name type="scientific">Epicoccum nigrum</name>
    <name type="common">Soil fungus</name>
    <name type="synonym">Epicoccum purpurascens</name>
    <dbReference type="NCBI Taxonomy" id="105696"/>
    <lineage>
        <taxon>Eukaryota</taxon>
        <taxon>Fungi</taxon>
        <taxon>Dikarya</taxon>
        <taxon>Ascomycota</taxon>
        <taxon>Pezizomycotina</taxon>
        <taxon>Dothideomycetes</taxon>
        <taxon>Pleosporomycetidae</taxon>
        <taxon>Pleosporales</taxon>
        <taxon>Pleosporineae</taxon>
        <taxon>Didymellaceae</taxon>
        <taxon>Epicoccum</taxon>
    </lineage>
</organism>
<evidence type="ECO:0000256" key="2">
    <source>
        <dbReference type="SAM" id="MobiDB-lite"/>
    </source>
</evidence>
<dbReference type="SMART" id="SM00271">
    <property type="entry name" value="DnaJ"/>
    <property type="match status" value="1"/>
</dbReference>
<dbReference type="InterPro" id="IPR051938">
    <property type="entry name" value="Apopto_cytoskel_mod"/>
</dbReference>
<feature type="domain" description="J" evidence="3">
    <location>
        <begin position="13"/>
        <end position="77"/>
    </location>
</feature>
<dbReference type="PANTHER" id="PTHR44145">
    <property type="entry name" value="DNAJ HOMOLOG SUBFAMILY A MEMBER 3, MITOCHONDRIAL"/>
    <property type="match status" value="1"/>
</dbReference>
<feature type="compositionally biased region" description="Basic and acidic residues" evidence="2">
    <location>
        <begin position="160"/>
        <end position="182"/>
    </location>
</feature>
<dbReference type="InterPro" id="IPR036869">
    <property type="entry name" value="J_dom_sf"/>
</dbReference>
<dbReference type="InterPro" id="IPR018253">
    <property type="entry name" value="DnaJ_domain_CS"/>
</dbReference>
<dbReference type="InterPro" id="IPR001623">
    <property type="entry name" value="DnaJ_domain"/>
</dbReference>
<keyword evidence="1" id="KW-0143">Chaperone</keyword>
<dbReference type="OMA" id="CKYNTEL"/>
<dbReference type="AlphaFoldDB" id="A0A1Y2LYB4"/>
<dbReference type="PROSITE" id="PS00636">
    <property type="entry name" value="DNAJ_1"/>
    <property type="match status" value="1"/>
</dbReference>
<dbReference type="CDD" id="cd06257">
    <property type="entry name" value="DnaJ"/>
    <property type="match status" value="1"/>
</dbReference>
<sequence length="429" mass="51068">MAMWPPAEPVQRDHYYELQVHYRVTNKEIRKAYLKLSLEHHPDKLPPNASDAKFKRITDAYETLSNSNTRHVYDQQYLAIWNAWAKYGEDVQRYNEEVSLRQKREAQAQEKRRMQKAEANKRYREKKAREQAEEVARIKEERKRAQKEREARQAQQGWKEQNRQADVKAREERENQERKEAAQKQAAARIHAEQLAARRRQQREYDAEARTRLAAEQAQSQNTKAAEERLRQIQEKEANVRMRKIARLSREEAEKEESKQKQDEKEAIEQWQAAIEQAQERERVERVHLERKNAMQQKKIAEDWQRANLYRQQEQNKDVKPNINDLRNDCDQSTEDMNRRETAAAENFTQEIMRIRGDSKTEVLRDVVLMTLEAVDREIVAQKGRKRKASSLHDDPARLPALVTELFAKMEANGDASERFRFSKKRRVV</sequence>